<keyword evidence="8 10" id="KW-0472">Membrane</keyword>
<dbReference type="NCBIfam" id="TIGR04057">
    <property type="entry name" value="SusC_RagA_signa"/>
    <property type="match status" value="1"/>
</dbReference>
<dbReference type="InterPro" id="IPR011662">
    <property type="entry name" value="Secretin/TonB_short_N"/>
</dbReference>
<comment type="caution">
    <text evidence="13">The sequence shown here is derived from an EMBL/GenBank/DDBJ whole genome shotgun (WGS) entry which is preliminary data.</text>
</comment>
<dbReference type="Gene3D" id="2.40.170.20">
    <property type="entry name" value="TonB-dependent receptor, beta-barrel domain"/>
    <property type="match status" value="1"/>
</dbReference>
<dbReference type="Proteomes" id="UP000192610">
    <property type="component" value="Unassembled WGS sequence"/>
</dbReference>
<evidence type="ECO:0000256" key="2">
    <source>
        <dbReference type="ARBA" id="ARBA00022448"/>
    </source>
</evidence>
<evidence type="ECO:0000259" key="12">
    <source>
        <dbReference type="SMART" id="SM00965"/>
    </source>
</evidence>
<evidence type="ECO:0000313" key="14">
    <source>
        <dbReference type="Proteomes" id="UP000192610"/>
    </source>
</evidence>
<dbReference type="EMBL" id="LVXG01000034">
    <property type="protein sequence ID" value="OQP44583.1"/>
    <property type="molecule type" value="Genomic_DNA"/>
</dbReference>
<accession>A0A1V9EEP0</accession>
<dbReference type="Pfam" id="PF07715">
    <property type="entry name" value="Plug"/>
    <property type="match status" value="1"/>
</dbReference>
<dbReference type="InterPro" id="IPR037066">
    <property type="entry name" value="Plug_dom_sf"/>
</dbReference>
<evidence type="ECO:0000256" key="8">
    <source>
        <dbReference type="ARBA" id="ARBA00023136"/>
    </source>
</evidence>
<feature type="domain" description="Secretin/TonB short N-terminal" evidence="12">
    <location>
        <begin position="67"/>
        <end position="118"/>
    </location>
</feature>
<dbReference type="Gene3D" id="2.170.130.10">
    <property type="entry name" value="TonB-dependent receptor, plug domain"/>
    <property type="match status" value="1"/>
</dbReference>
<evidence type="ECO:0000256" key="9">
    <source>
        <dbReference type="ARBA" id="ARBA00023237"/>
    </source>
</evidence>
<dbReference type="InterPro" id="IPR039426">
    <property type="entry name" value="TonB-dep_rcpt-like"/>
</dbReference>
<evidence type="ECO:0000256" key="4">
    <source>
        <dbReference type="ARBA" id="ARBA00022496"/>
    </source>
</evidence>
<dbReference type="GO" id="GO:0006826">
    <property type="term" value="P:iron ion transport"/>
    <property type="evidence" value="ECO:0007669"/>
    <property type="project" value="UniProtKB-KW"/>
</dbReference>
<dbReference type="GO" id="GO:0009279">
    <property type="term" value="C:cell outer membrane"/>
    <property type="evidence" value="ECO:0007669"/>
    <property type="project" value="UniProtKB-SubCell"/>
</dbReference>
<dbReference type="InterPro" id="IPR036942">
    <property type="entry name" value="Beta-barrel_TonB_sf"/>
</dbReference>
<evidence type="ECO:0000313" key="13">
    <source>
        <dbReference type="EMBL" id="OQP44583.1"/>
    </source>
</evidence>
<comment type="similarity">
    <text evidence="10 11">Belongs to the TonB-dependent receptor family.</text>
</comment>
<evidence type="ECO:0000256" key="6">
    <source>
        <dbReference type="ARBA" id="ARBA00023004"/>
    </source>
</evidence>
<dbReference type="InterPro" id="IPR008969">
    <property type="entry name" value="CarboxyPept-like_regulatory"/>
</dbReference>
<sequence length="1150" mass="126381">MKLRTWCIRSGQLLTKPVLVFAGFLVFLTIFNPATMQAEDDWGGITIRHENAPIQKVFQSIEKQSGYRFFYNETLLQGAVKVSLNLQNVSLQEALDACFRNQPLSYAIVDKTIIVKRRPEQQPVAPVPTAVSFTLPNKGKLIAVRGKVTSNNIPVAGASIMIKGTDNGASTDKDGIFTLSEVDEDAVLVVSSVSHQAREVRLNGQGFITIDLAQQSDNLDEAVVVAYNTTTVKRNTAAVTVVKGEQIQNLPNRSFDKSLQGLVPGLLVTGGTGQPGAPPSNFVLRGIATGAQPTNGESFRNPLIIIDGIPVTQDPPANTSASVLRITNPLAQLNPSDIESISVLKDASAVALYGSKASNGVLLVTTKKGKTGKTVFNFRHQTDVSSAIEGKIKMLSQEEYLALLFEAYRNNNPTLYSKDAAILTDLRKKFPIIVNSPGDTSFYEPSNWVDEYFKKAAVTVSNEISMSGGNERSNFYINLEYTKQDGVTPKTGYDRKSVRFNYEHRPTSWLKLGINTGLSYNIQQYASEGTNNFLKVIAISPLNPIRDMSGNLFYKFNWGLGGTGGSASPTPIAQTDLNINNSTAFRGINKLYGEARFKNFAFSSTLGVDFMLNEVKQKAHPLVSIGTTMGSLTEQPFRSANVISTNILRFNKSWNRIHDLNILVGQEAQIASSKYLTITRTNLSSNPNSDQLLTGTVSAAGGNTSKQTLLSYFSQLNYGLFERYYISGSLRSDGASNFGKNNRFGSYWSIGGGWIISDEPLLRRTNKWLNLLKVRGSMGPAGNSAAVTDMLRFDALQLRNYLNGVAVYPAAGNPGNPSIKWEQTFVWDAGLELRILKDRINITADIYTRKTKNLIAYDINAPLATGTQFFTGNVGDIKNKGIELSMASKIIAKGDFRWNINLNWSKNQNRLTKSFYPRTTITGTNLVNEVGSEYNSFYLRRWAGVNPDNGRPMWVDSTGKFSENYMAAKPEIVGKAQPDGFGAVTNSFGYKGIELSAAIYYQYGSKIYYNSNLQNDGSANNNDPYLNQTKSALDRWQKPGDIAANPRRLLNGQAITSTGTVLDEGTNASTRYLYDGDFIRLANVALAYSFQRGLIERLHLSSARIFIQGHNLATWTKYSGQDPENIGSSGFGSIIYPQQRSYTVGLNVSF</sequence>
<dbReference type="Pfam" id="PF00593">
    <property type="entry name" value="TonB_dep_Rec_b-barrel"/>
    <property type="match status" value="1"/>
</dbReference>
<evidence type="ECO:0000256" key="7">
    <source>
        <dbReference type="ARBA" id="ARBA00023077"/>
    </source>
</evidence>
<dbReference type="Pfam" id="PF13715">
    <property type="entry name" value="CarbopepD_reg_2"/>
    <property type="match status" value="1"/>
</dbReference>
<dbReference type="InterPro" id="IPR012910">
    <property type="entry name" value="Plug_dom"/>
</dbReference>
<keyword evidence="2 10" id="KW-0813">Transport</keyword>
<dbReference type="SMART" id="SM00965">
    <property type="entry name" value="STN"/>
    <property type="match status" value="1"/>
</dbReference>
<evidence type="ECO:0000256" key="10">
    <source>
        <dbReference type="PROSITE-ProRule" id="PRU01360"/>
    </source>
</evidence>
<dbReference type="InterPro" id="IPR023997">
    <property type="entry name" value="TonB-dep_OMP_SusC/RagA_CS"/>
</dbReference>
<name>A0A1V9EEP0_9BACT</name>
<dbReference type="RefSeq" id="WP_081202642.1">
    <property type="nucleotide sequence ID" value="NZ_FOCZ01000006.1"/>
</dbReference>
<dbReference type="STRING" id="354355.SAMN05660816_03654"/>
<keyword evidence="4" id="KW-0410">Iron transport</keyword>
<dbReference type="OrthoDB" id="9768177at2"/>
<keyword evidence="3 10" id="KW-1134">Transmembrane beta strand</keyword>
<keyword evidence="9 10" id="KW-0998">Cell outer membrane</keyword>
<reference evidence="14" key="1">
    <citation type="submission" date="2016-04" db="EMBL/GenBank/DDBJ databases">
        <authorList>
            <person name="Chen L."/>
            <person name="Zhuang W."/>
            <person name="Wang G."/>
        </authorList>
    </citation>
    <scope>NUCLEOTIDE SEQUENCE [LARGE SCALE GENOMIC DNA]</scope>
    <source>
        <strain evidence="14">17621</strain>
    </source>
</reference>
<dbReference type="Pfam" id="PF07660">
    <property type="entry name" value="STN"/>
    <property type="match status" value="1"/>
</dbReference>
<evidence type="ECO:0000256" key="5">
    <source>
        <dbReference type="ARBA" id="ARBA00022692"/>
    </source>
</evidence>
<evidence type="ECO:0000256" key="3">
    <source>
        <dbReference type="ARBA" id="ARBA00022452"/>
    </source>
</evidence>
<keyword evidence="6" id="KW-0408">Iron</keyword>
<dbReference type="SUPFAM" id="SSF49464">
    <property type="entry name" value="Carboxypeptidase regulatory domain-like"/>
    <property type="match status" value="1"/>
</dbReference>
<dbReference type="InterPro" id="IPR023996">
    <property type="entry name" value="TonB-dep_OMP_SusC/RagA"/>
</dbReference>
<keyword evidence="14" id="KW-1185">Reference proteome</keyword>
<dbReference type="SUPFAM" id="SSF56935">
    <property type="entry name" value="Porins"/>
    <property type="match status" value="1"/>
</dbReference>
<dbReference type="InterPro" id="IPR000531">
    <property type="entry name" value="Beta-barrel_TonB"/>
</dbReference>
<dbReference type="NCBIfam" id="TIGR04056">
    <property type="entry name" value="OMP_RagA_SusC"/>
    <property type="match status" value="1"/>
</dbReference>
<keyword evidence="5 10" id="KW-0812">Transmembrane</keyword>
<protein>
    <recommendedName>
        <fullName evidence="12">Secretin/TonB short N-terminal domain-containing protein</fullName>
    </recommendedName>
</protein>
<dbReference type="AlphaFoldDB" id="A0A1V9EEP0"/>
<keyword evidence="4" id="KW-0406">Ion transport</keyword>
<evidence type="ECO:0000256" key="11">
    <source>
        <dbReference type="RuleBase" id="RU003357"/>
    </source>
</evidence>
<keyword evidence="7 11" id="KW-0798">TonB box</keyword>
<gene>
    <name evidence="13" type="ORF">A4H97_09450</name>
</gene>
<organism evidence="13 14">
    <name type="scientific">Niastella yeongjuensis</name>
    <dbReference type="NCBI Taxonomy" id="354355"/>
    <lineage>
        <taxon>Bacteria</taxon>
        <taxon>Pseudomonadati</taxon>
        <taxon>Bacteroidota</taxon>
        <taxon>Chitinophagia</taxon>
        <taxon>Chitinophagales</taxon>
        <taxon>Chitinophagaceae</taxon>
        <taxon>Niastella</taxon>
    </lineage>
</organism>
<dbReference type="PROSITE" id="PS52016">
    <property type="entry name" value="TONB_DEPENDENT_REC_3"/>
    <property type="match status" value="1"/>
</dbReference>
<evidence type="ECO:0000256" key="1">
    <source>
        <dbReference type="ARBA" id="ARBA00004571"/>
    </source>
</evidence>
<comment type="subcellular location">
    <subcellularLocation>
        <location evidence="1 10">Cell outer membrane</location>
        <topology evidence="1 10">Multi-pass membrane protein</topology>
    </subcellularLocation>
</comment>
<proteinExistence type="inferred from homology"/>